<evidence type="ECO:0000313" key="3">
    <source>
        <dbReference type="EMBL" id="UXL90921.1"/>
    </source>
</evidence>
<keyword evidence="1" id="KW-0175">Coiled coil</keyword>
<organism evidence="3 4">
    <name type="scientific">Clostridium phage DCp1</name>
    <dbReference type="NCBI Taxonomy" id="2981543"/>
    <lineage>
        <taxon>Viruses</taxon>
        <taxon>Duplodnaviria</taxon>
        <taxon>Heunggongvirae</taxon>
        <taxon>Uroviricota</taxon>
        <taxon>Caudoviricetes</taxon>
        <taxon>Guelinviridae</taxon>
        <taxon>Susfortunavirus</taxon>
        <taxon>Susfortunavirus dcp1</taxon>
    </lineage>
</organism>
<keyword evidence="4" id="KW-1185">Reference proteome</keyword>
<proteinExistence type="predicted"/>
<name>A0A977R7V0_9CAUD</name>
<accession>A0A977R7V0</accession>
<evidence type="ECO:0000313" key="4">
    <source>
        <dbReference type="Proteomes" id="UP001064597"/>
    </source>
</evidence>
<reference evidence="3" key="1">
    <citation type="submission" date="2022-08" db="EMBL/GenBank/DDBJ databases">
        <title>Complete genome sequence analysis of a novel Clostridium perfringens phage DCp1.</title>
        <authorList>
            <person name="Tang Z."/>
        </authorList>
    </citation>
    <scope>NUCLEOTIDE SEQUENCE</scope>
</reference>
<evidence type="ECO:0000256" key="1">
    <source>
        <dbReference type="SAM" id="Coils"/>
    </source>
</evidence>
<feature type="coiled-coil region" evidence="1">
    <location>
        <begin position="27"/>
        <end position="61"/>
    </location>
</feature>
<feature type="region of interest" description="Disordered" evidence="2">
    <location>
        <begin position="1"/>
        <end position="27"/>
    </location>
</feature>
<dbReference type="EMBL" id="OP256049">
    <property type="protein sequence ID" value="UXL90921.1"/>
    <property type="molecule type" value="Genomic_DNA"/>
</dbReference>
<feature type="compositionally biased region" description="Low complexity" evidence="2">
    <location>
        <begin position="8"/>
        <end position="27"/>
    </location>
</feature>
<dbReference type="Proteomes" id="UP001064597">
    <property type="component" value="Segment"/>
</dbReference>
<protein>
    <submittedName>
        <fullName evidence="3">Uncharacterized protein</fullName>
    </submittedName>
</protein>
<evidence type="ECO:0000256" key="2">
    <source>
        <dbReference type="SAM" id="MobiDB-lite"/>
    </source>
</evidence>
<sequence length="88" mass="10273">MEDNKGQENNINNPENEGDNNNTNTNIETLTRDLIERDSEIAKLKKEKIELENAYKVLYERGNFNTQETQSKEAPEKVVTYDDILKRL</sequence>